<dbReference type="KEGG" id="cre:CHLRE_03g159100v5"/>
<reference evidence="1 2" key="1">
    <citation type="journal article" date="2007" name="Science">
        <title>The Chlamydomonas genome reveals the evolution of key animal and plant functions.</title>
        <authorList>
            <person name="Merchant S.S."/>
            <person name="Prochnik S.E."/>
            <person name="Vallon O."/>
            <person name="Harris E.H."/>
            <person name="Karpowicz S.J."/>
            <person name="Witman G.B."/>
            <person name="Terry A."/>
            <person name="Salamov A."/>
            <person name="Fritz-Laylin L.K."/>
            <person name="Marechal-Drouard L."/>
            <person name="Marshall W.F."/>
            <person name="Qu L.H."/>
            <person name="Nelson D.R."/>
            <person name="Sanderfoot A.A."/>
            <person name="Spalding M.H."/>
            <person name="Kapitonov V.V."/>
            <person name="Ren Q."/>
            <person name="Ferris P."/>
            <person name="Lindquist E."/>
            <person name="Shapiro H."/>
            <person name="Lucas S.M."/>
            <person name="Grimwood J."/>
            <person name="Schmutz J."/>
            <person name="Cardol P."/>
            <person name="Cerutti H."/>
            <person name="Chanfreau G."/>
            <person name="Chen C.L."/>
            <person name="Cognat V."/>
            <person name="Croft M.T."/>
            <person name="Dent R."/>
            <person name="Dutcher S."/>
            <person name="Fernandez E."/>
            <person name="Fukuzawa H."/>
            <person name="Gonzalez-Ballester D."/>
            <person name="Gonzalez-Halphen D."/>
            <person name="Hallmann A."/>
            <person name="Hanikenne M."/>
            <person name="Hippler M."/>
            <person name="Inwood W."/>
            <person name="Jabbari K."/>
            <person name="Kalanon M."/>
            <person name="Kuras R."/>
            <person name="Lefebvre P.A."/>
            <person name="Lemaire S.D."/>
            <person name="Lobanov A.V."/>
            <person name="Lohr M."/>
            <person name="Manuell A."/>
            <person name="Meier I."/>
            <person name="Mets L."/>
            <person name="Mittag M."/>
            <person name="Mittelmeier T."/>
            <person name="Moroney J.V."/>
            <person name="Moseley J."/>
            <person name="Napoli C."/>
            <person name="Nedelcu A.M."/>
            <person name="Niyogi K."/>
            <person name="Novoselov S.V."/>
            <person name="Paulsen I.T."/>
            <person name="Pazour G."/>
            <person name="Purton S."/>
            <person name="Ral J.P."/>
            <person name="Riano-Pachon D.M."/>
            <person name="Riekhof W."/>
            <person name="Rymarquis L."/>
            <person name="Schroda M."/>
            <person name="Stern D."/>
            <person name="Umen J."/>
            <person name="Willows R."/>
            <person name="Wilson N."/>
            <person name="Zimmer S.L."/>
            <person name="Allmer J."/>
            <person name="Balk J."/>
            <person name="Bisova K."/>
            <person name="Chen C.J."/>
            <person name="Elias M."/>
            <person name="Gendler K."/>
            <person name="Hauser C."/>
            <person name="Lamb M.R."/>
            <person name="Ledford H."/>
            <person name="Long J.C."/>
            <person name="Minagawa J."/>
            <person name="Page M.D."/>
            <person name="Pan J."/>
            <person name="Pootakham W."/>
            <person name="Roje S."/>
            <person name="Rose A."/>
            <person name="Stahlberg E."/>
            <person name="Terauchi A.M."/>
            <person name="Yang P."/>
            <person name="Ball S."/>
            <person name="Bowler C."/>
            <person name="Dieckmann C.L."/>
            <person name="Gladyshev V.N."/>
            <person name="Green P."/>
            <person name="Jorgensen R."/>
            <person name="Mayfield S."/>
            <person name="Mueller-Roeber B."/>
            <person name="Rajamani S."/>
            <person name="Sayre R.T."/>
            <person name="Brokstein P."/>
            <person name="Dubchak I."/>
            <person name="Goodstein D."/>
            <person name="Hornick L."/>
            <person name="Huang Y.W."/>
            <person name="Jhaveri J."/>
            <person name="Luo Y."/>
            <person name="Martinez D."/>
            <person name="Ngau W.C."/>
            <person name="Otillar B."/>
            <person name="Poliakov A."/>
            <person name="Porter A."/>
            <person name="Szajkowski L."/>
            <person name="Werner G."/>
            <person name="Zhou K."/>
            <person name="Grigoriev I.V."/>
            <person name="Rokhsar D.S."/>
            <person name="Grossman A.R."/>
        </authorList>
    </citation>
    <scope>NUCLEOTIDE SEQUENCE [LARGE SCALE GENOMIC DNA]</scope>
    <source>
        <strain evidence="2">CC-503</strain>
    </source>
</reference>
<dbReference type="EMBL" id="CM008964">
    <property type="protein sequence ID" value="PNW84800.1"/>
    <property type="molecule type" value="Genomic_DNA"/>
</dbReference>
<evidence type="ECO:0000313" key="2">
    <source>
        <dbReference type="Proteomes" id="UP000006906"/>
    </source>
</evidence>
<dbReference type="Gramene" id="PNW84800">
    <property type="protein sequence ID" value="PNW84800"/>
    <property type="gene ID" value="CHLRE_03g159100v5"/>
</dbReference>
<keyword evidence="2" id="KW-1185">Reference proteome</keyword>
<dbReference type="PaxDb" id="3055-EDP00168"/>
<dbReference type="OMA" id="HFRIHIA"/>
<dbReference type="AlphaFoldDB" id="A8J7F4"/>
<organism evidence="1 2">
    <name type="scientific">Chlamydomonas reinhardtii</name>
    <name type="common">Chlamydomonas smithii</name>
    <dbReference type="NCBI Taxonomy" id="3055"/>
    <lineage>
        <taxon>Eukaryota</taxon>
        <taxon>Viridiplantae</taxon>
        <taxon>Chlorophyta</taxon>
        <taxon>core chlorophytes</taxon>
        <taxon>Chlorophyceae</taxon>
        <taxon>CS clade</taxon>
        <taxon>Chlamydomonadales</taxon>
        <taxon>Chlamydomonadaceae</taxon>
        <taxon>Chlamydomonas</taxon>
    </lineage>
</organism>
<name>A8J7F4_CHLRE</name>
<protein>
    <submittedName>
        <fullName evidence="1">Uncharacterized protein</fullName>
    </submittedName>
</protein>
<dbReference type="GeneID" id="5723014"/>
<gene>
    <name evidence="1" type="ORF">CHLRE_03g159100v5</name>
</gene>
<dbReference type="InParanoid" id="A8J7F4"/>
<accession>A8J7F4</accession>
<dbReference type="HOGENOM" id="CLU_960926_0_0_1"/>
<dbReference type="OrthoDB" id="531651at2759"/>
<proteinExistence type="predicted"/>
<sequence>MGGDYPPLGLRIVASAFVVASALVHFRIHIATYGQTWRGIVQQTAITPAWWADAVLQSAQLALQLASVAYVWAPIGYSIDNRKNVLVRTVGTAWALNAVCLVAADLAHASLRLRPLLLSVLSLLGALTGLVVLFFCLKRLHPLMVRMRKQDGGLVNNRTRLVRAGTRWTTAYLLFRLPTGAAAALCACRAAVDLGSVSLVLSGADQREWVQPTLGMLVVVMVVAVGILSYLDDVAFVVTVGLWLMGLIVATHTLLMTKCFCIALVLGLAMRAAFKYVPDEDVEVIQSKKQ</sequence>
<dbReference type="Proteomes" id="UP000006906">
    <property type="component" value="Chromosome 3"/>
</dbReference>
<evidence type="ECO:0000313" key="1">
    <source>
        <dbReference type="EMBL" id="PNW84800.1"/>
    </source>
</evidence>
<dbReference type="RefSeq" id="XP_001697506.1">
    <property type="nucleotide sequence ID" value="XM_001697454.2"/>
</dbReference>